<dbReference type="PANTHER" id="PTHR31744:SF212">
    <property type="entry name" value="PROTEIN SOMBRERO-LIKE ISOFORM X2"/>
    <property type="match status" value="1"/>
</dbReference>
<comment type="subcellular location">
    <subcellularLocation>
        <location evidence="1">Nucleus</location>
    </subcellularLocation>
</comment>
<evidence type="ECO:0000256" key="1">
    <source>
        <dbReference type="ARBA" id="ARBA00004123"/>
    </source>
</evidence>
<gene>
    <name evidence="7" type="ORF">COLO4_25074</name>
</gene>
<dbReference type="STRING" id="93759.A0A1R3I4T9"/>
<feature type="domain" description="NAC" evidence="6">
    <location>
        <begin position="9"/>
        <end position="160"/>
    </location>
</feature>
<reference evidence="8" key="1">
    <citation type="submission" date="2013-09" db="EMBL/GenBank/DDBJ databases">
        <title>Corchorus olitorius genome sequencing.</title>
        <authorList>
            <person name="Alam M."/>
            <person name="Haque M.S."/>
            <person name="Islam M.S."/>
            <person name="Emdad E.M."/>
            <person name="Islam M.M."/>
            <person name="Ahmed B."/>
            <person name="Halim A."/>
            <person name="Hossen Q.M.M."/>
            <person name="Hossain M.Z."/>
            <person name="Ahmed R."/>
            <person name="Khan M.M."/>
            <person name="Islam R."/>
            <person name="Rashid M.M."/>
            <person name="Khan S.A."/>
            <person name="Rahman M.S."/>
            <person name="Alam M."/>
            <person name="Yahiya A.S."/>
            <person name="Khan M.S."/>
            <person name="Azam M.S."/>
            <person name="Haque T."/>
            <person name="Lashkar M.Z.H."/>
            <person name="Akhand A.I."/>
            <person name="Morshed G."/>
            <person name="Roy S."/>
            <person name="Uddin K.S."/>
            <person name="Rabeya T."/>
            <person name="Hossain A.S."/>
            <person name="Chowdhury A."/>
            <person name="Snigdha A.R."/>
            <person name="Mortoza M.S."/>
            <person name="Matin S.A."/>
            <person name="Hoque S.M.E."/>
            <person name="Islam M.K."/>
            <person name="Roy D.K."/>
            <person name="Haider R."/>
            <person name="Moosa M.M."/>
            <person name="Elias S.M."/>
            <person name="Hasan A.M."/>
            <person name="Jahan S."/>
            <person name="Shafiuddin M."/>
            <person name="Mahmood N."/>
            <person name="Shommy N.S."/>
        </authorList>
    </citation>
    <scope>NUCLEOTIDE SEQUENCE [LARGE SCALE GENOMIC DNA]</scope>
    <source>
        <strain evidence="8">cv. O-4</strain>
    </source>
</reference>
<evidence type="ECO:0000256" key="5">
    <source>
        <dbReference type="ARBA" id="ARBA00023242"/>
    </source>
</evidence>
<dbReference type="GO" id="GO:0006355">
    <property type="term" value="P:regulation of DNA-templated transcription"/>
    <property type="evidence" value="ECO:0007669"/>
    <property type="project" value="InterPro"/>
</dbReference>
<dbReference type="PANTHER" id="PTHR31744">
    <property type="entry name" value="PROTEIN CUP-SHAPED COTYLEDON 2-RELATED"/>
    <property type="match status" value="1"/>
</dbReference>
<proteinExistence type="predicted"/>
<accession>A0A1R3I4T9</accession>
<keyword evidence="5" id="KW-0539">Nucleus</keyword>
<keyword evidence="4" id="KW-0804">Transcription</keyword>
<evidence type="ECO:0000256" key="2">
    <source>
        <dbReference type="ARBA" id="ARBA00023015"/>
    </source>
</evidence>
<keyword evidence="8" id="KW-1185">Reference proteome</keyword>
<sequence length="364" mass="41622">MGSSSNGGVPPGFRFHPTDEELLHYYLKKKISFQKFDMEVIREVDLNKMEPWELQERCRIGSTPQNEWYFFSHKDRKYPTGSRTNRATNAGFWKATGRDKCIRNTFKKIGMRKTLVFYRGRAPHGQKTDWIMHEYRLEDGDDPHGNSSEDGWVVCRVFKKKNLFKVGGNEGGSSINSSDHQHLNTTTSQPRSFIHRSNEQYLVRPNGSPTPMQHNFELNKAELALHYPPMPTNSTTQYSLFQPQTLGLVQTHKPIGYDYAALPPDSPVMIKQLMSNPRDCESTGSESLRYQQACEPGLEVGTCEATPQQMGVTGRDDHEWGMLDRLVTSHMGNEDSSKGVRFQDTNPINQLSLRGEMDFWGYGK</sequence>
<dbReference type="Proteomes" id="UP000187203">
    <property type="component" value="Unassembled WGS sequence"/>
</dbReference>
<dbReference type="FunFam" id="2.170.150.80:FF:000003">
    <property type="entry name" value="NAC domain-containing protein"/>
    <property type="match status" value="1"/>
</dbReference>
<name>A0A1R3I4T9_9ROSI</name>
<dbReference type="GO" id="GO:0003677">
    <property type="term" value="F:DNA binding"/>
    <property type="evidence" value="ECO:0007669"/>
    <property type="project" value="UniProtKB-KW"/>
</dbReference>
<dbReference type="Pfam" id="PF02365">
    <property type="entry name" value="NAM"/>
    <property type="match status" value="1"/>
</dbReference>
<dbReference type="SUPFAM" id="SSF101941">
    <property type="entry name" value="NAC domain"/>
    <property type="match status" value="1"/>
</dbReference>
<evidence type="ECO:0000313" key="8">
    <source>
        <dbReference type="Proteomes" id="UP000187203"/>
    </source>
</evidence>
<evidence type="ECO:0000313" key="7">
    <source>
        <dbReference type="EMBL" id="OMO77593.1"/>
    </source>
</evidence>
<evidence type="ECO:0000256" key="4">
    <source>
        <dbReference type="ARBA" id="ARBA00023163"/>
    </source>
</evidence>
<comment type="caution">
    <text evidence="7">The sequence shown here is derived from an EMBL/GenBank/DDBJ whole genome shotgun (WGS) entry which is preliminary data.</text>
</comment>
<dbReference type="GO" id="GO:0005634">
    <property type="term" value="C:nucleus"/>
    <property type="evidence" value="ECO:0007669"/>
    <property type="project" value="UniProtKB-SubCell"/>
</dbReference>
<protein>
    <submittedName>
        <fullName evidence="7">No apical meristem (NAM) protein</fullName>
    </submittedName>
</protein>
<dbReference type="EMBL" id="AWUE01018909">
    <property type="protein sequence ID" value="OMO77593.1"/>
    <property type="molecule type" value="Genomic_DNA"/>
</dbReference>
<dbReference type="Gene3D" id="2.170.150.80">
    <property type="entry name" value="NAC domain"/>
    <property type="match status" value="1"/>
</dbReference>
<dbReference type="InterPro" id="IPR003441">
    <property type="entry name" value="NAC-dom"/>
</dbReference>
<dbReference type="InterPro" id="IPR036093">
    <property type="entry name" value="NAC_dom_sf"/>
</dbReference>
<keyword evidence="2" id="KW-0805">Transcription regulation</keyword>
<organism evidence="7 8">
    <name type="scientific">Corchorus olitorius</name>
    <dbReference type="NCBI Taxonomy" id="93759"/>
    <lineage>
        <taxon>Eukaryota</taxon>
        <taxon>Viridiplantae</taxon>
        <taxon>Streptophyta</taxon>
        <taxon>Embryophyta</taxon>
        <taxon>Tracheophyta</taxon>
        <taxon>Spermatophyta</taxon>
        <taxon>Magnoliopsida</taxon>
        <taxon>eudicotyledons</taxon>
        <taxon>Gunneridae</taxon>
        <taxon>Pentapetalae</taxon>
        <taxon>rosids</taxon>
        <taxon>malvids</taxon>
        <taxon>Malvales</taxon>
        <taxon>Malvaceae</taxon>
        <taxon>Grewioideae</taxon>
        <taxon>Apeibeae</taxon>
        <taxon>Corchorus</taxon>
    </lineage>
</organism>
<dbReference type="PROSITE" id="PS51005">
    <property type="entry name" value="NAC"/>
    <property type="match status" value="1"/>
</dbReference>
<dbReference type="AlphaFoldDB" id="A0A1R3I4T9"/>
<evidence type="ECO:0000256" key="3">
    <source>
        <dbReference type="ARBA" id="ARBA00023125"/>
    </source>
</evidence>
<evidence type="ECO:0000259" key="6">
    <source>
        <dbReference type="PROSITE" id="PS51005"/>
    </source>
</evidence>
<dbReference type="OrthoDB" id="772776at2759"/>
<keyword evidence="3" id="KW-0238">DNA-binding</keyword>